<accession>A0A1Y2FA39</accession>
<organism evidence="2 3">
    <name type="scientific">Leucosporidium creatinivorum</name>
    <dbReference type="NCBI Taxonomy" id="106004"/>
    <lineage>
        <taxon>Eukaryota</taxon>
        <taxon>Fungi</taxon>
        <taxon>Dikarya</taxon>
        <taxon>Basidiomycota</taxon>
        <taxon>Pucciniomycotina</taxon>
        <taxon>Microbotryomycetes</taxon>
        <taxon>Leucosporidiales</taxon>
        <taxon>Leucosporidium</taxon>
    </lineage>
</organism>
<dbReference type="InParanoid" id="A0A1Y2FA39"/>
<feature type="compositionally biased region" description="Polar residues" evidence="1">
    <location>
        <begin position="172"/>
        <end position="183"/>
    </location>
</feature>
<feature type="compositionally biased region" description="Low complexity" evidence="1">
    <location>
        <begin position="240"/>
        <end position="249"/>
    </location>
</feature>
<feature type="compositionally biased region" description="Low complexity" evidence="1">
    <location>
        <begin position="74"/>
        <end position="87"/>
    </location>
</feature>
<dbReference type="OrthoDB" id="6415790at2759"/>
<dbReference type="STRING" id="106004.A0A1Y2FA39"/>
<reference evidence="2 3" key="1">
    <citation type="submission" date="2016-07" db="EMBL/GenBank/DDBJ databases">
        <title>Pervasive Adenine N6-methylation of Active Genes in Fungi.</title>
        <authorList>
            <consortium name="DOE Joint Genome Institute"/>
            <person name="Mondo S.J."/>
            <person name="Dannebaum R.O."/>
            <person name="Kuo R.C."/>
            <person name="Labutti K."/>
            <person name="Haridas S."/>
            <person name="Kuo A."/>
            <person name="Salamov A."/>
            <person name="Ahrendt S.R."/>
            <person name="Lipzen A."/>
            <person name="Sullivan W."/>
            <person name="Andreopoulos W.B."/>
            <person name="Clum A."/>
            <person name="Lindquist E."/>
            <person name="Daum C."/>
            <person name="Ramamoorthy G.K."/>
            <person name="Gryganskyi A."/>
            <person name="Culley D."/>
            <person name="Magnuson J.K."/>
            <person name="James T.Y."/>
            <person name="O'Malley M.A."/>
            <person name="Stajich J.E."/>
            <person name="Spatafora J.W."/>
            <person name="Visel A."/>
            <person name="Grigoriev I.V."/>
        </authorList>
    </citation>
    <scope>NUCLEOTIDE SEQUENCE [LARGE SCALE GENOMIC DNA]</scope>
    <source>
        <strain evidence="2 3">62-1032</strain>
    </source>
</reference>
<evidence type="ECO:0000313" key="2">
    <source>
        <dbReference type="EMBL" id="ORY80771.1"/>
    </source>
</evidence>
<evidence type="ECO:0000256" key="1">
    <source>
        <dbReference type="SAM" id="MobiDB-lite"/>
    </source>
</evidence>
<feature type="region of interest" description="Disordered" evidence="1">
    <location>
        <begin position="1"/>
        <end position="100"/>
    </location>
</feature>
<dbReference type="EMBL" id="MCGR01000024">
    <property type="protein sequence ID" value="ORY80771.1"/>
    <property type="molecule type" value="Genomic_DNA"/>
</dbReference>
<feature type="compositionally biased region" description="Polar residues" evidence="1">
    <location>
        <begin position="88"/>
        <end position="98"/>
    </location>
</feature>
<feature type="region of interest" description="Disordered" evidence="1">
    <location>
        <begin position="156"/>
        <end position="278"/>
    </location>
</feature>
<evidence type="ECO:0000313" key="3">
    <source>
        <dbReference type="Proteomes" id="UP000193467"/>
    </source>
</evidence>
<name>A0A1Y2FA39_9BASI</name>
<keyword evidence="3" id="KW-1185">Reference proteome</keyword>
<dbReference type="AlphaFoldDB" id="A0A1Y2FA39"/>
<gene>
    <name evidence="2" type="ORF">BCR35DRAFT_90968</name>
</gene>
<dbReference type="Proteomes" id="UP000193467">
    <property type="component" value="Unassembled WGS sequence"/>
</dbReference>
<sequence length="337" mass="35817">MSFGPGNAFGAFAPTVARPPRRVNSSGSFKDDSKQSSISGPAPIDHPITPSFGSWSGDANPAVPQSASTEQQRSFSSILSPSLPTPTARNNGLDQQQDPLAKPFVYTREFLLSLYDHDKATKRPIELAVNDIATKEQGSGVNKPWALSEWRDGEKELFSTSIHPPASRVRSQHGQARNSSTNVGDRDSNGHGGGAFGSSPSLSHRDIPGGGINGRGGGGESNTLDLASLGALPRERDRALASPSLSARSTGPLASPGLTTAEKERDLAAARRTRVGERPSVERRGFLGVCSAALGVRGAPLWRRGRRPERVEWAERMFGRVGGGGGRAVPRRMRSPR</sequence>
<feature type="compositionally biased region" description="Gly residues" evidence="1">
    <location>
        <begin position="208"/>
        <end position="220"/>
    </location>
</feature>
<feature type="compositionally biased region" description="Polar residues" evidence="1">
    <location>
        <begin position="63"/>
        <end position="73"/>
    </location>
</feature>
<proteinExistence type="predicted"/>
<comment type="caution">
    <text evidence="2">The sequence shown here is derived from an EMBL/GenBank/DDBJ whole genome shotgun (WGS) entry which is preliminary data.</text>
</comment>
<protein>
    <submittedName>
        <fullName evidence="2">Uncharacterized protein</fullName>
    </submittedName>
</protein>
<feature type="compositionally biased region" description="Basic and acidic residues" evidence="1">
    <location>
        <begin position="261"/>
        <end position="278"/>
    </location>
</feature>